<dbReference type="SUPFAM" id="SSF47473">
    <property type="entry name" value="EF-hand"/>
    <property type="match status" value="1"/>
</dbReference>
<dbReference type="EMBL" id="PJCH01000017">
    <property type="protein sequence ID" value="PQA85623.1"/>
    <property type="molecule type" value="Genomic_DNA"/>
</dbReference>
<sequence>MNRQRPPKKTETIEIRLSPDAKQAFMASCEKRKRSASAVIRGFIDLYIAETNRAPQSIPIKEFDMLRLINKNKLRLSALAGCIAAGFALATTSAAADPRVEAVFQWLDADHDEAISKQEFLSPEKTGEASFNGLMIMLTTKGAIPANETRERLFARMDQTKDGMLSLEELSSIVTVETVLNEPVLQADQDGDGKVAEGELAAYITARRAMAGDRSPAAGAALMAHGVIAAHDADKDGAVGPEDFAG</sequence>
<dbReference type="PROSITE" id="PS50222">
    <property type="entry name" value="EF_HAND_2"/>
    <property type="match status" value="1"/>
</dbReference>
<keyword evidence="4" id="KW-1185">Reference proteome</keyword>
<dbReference type="InterPro" id="IPR018247">
    <property type="entry name" value="EF_Hand_1_Ca_BS"/>
</dbReference>
<evidence type="ECO:0000313" key="4">
    <source>
        <dbReference type="Proteomes" id="UP000239504"/>
    </source>
</evidence>
<protein>
    <recommendedName>
        <fullName evidence="2">EF-hand domain-containing protein</fullName>
    </recommendedName>
</protein>
<dbReference type="PROSITE" id="PS00018">
    <property type="entry name" value="EF_HAND_1"/>
    <property type="match status" value="2"/>
</dbReference>
<organism evidence="3 4">
    <name type="scientific">Hyphococcus luteus</name>
    <dbReference type="NCBI Taxonomy" id="2058213"/>
    <lineage>
        <taxon>Bacteria</taxon>
        <taxon>Pseudomonadati</taxon>
        <taxon>Pseudomonadota</taxon>
        <taxon>Alphaproteobacteria</taxon>
        <taxon>Parvularculales</taxon>
        <taxon>Parvularculaceae</taxon>
        <taxon>Hyphococcus</taxon>
    </lineage>
</organism>
<keyword evidence="1" id="KW-0812">Transmembrane</keyword>
<name>A0A2S7JZE0_9PROT</name>
<dbReference type="Proteomes" id="UP000239504">
    <property type="component" value="Unassembled WGS sequence"/>
</dbReference>
<keyword evidence="1" id="KW-1133">Transmembrane helix</keyword>
<proteinExistence type="predicted"/>
<evidence type="ECO:0000256" key="1">
    <source>
        <dbReference type="SAM" id="Phobius"/>
    </source>
</evidence>
<evidence type="ECO:0000313" key="3">
    <source>
        <dbReference type="EMBL" id="PQA85623.1"/>
    </source>
</evidence>
<dbReference type="AlphaFoldDB" id="A0A2S7JZE0"/>
<dbReference type="InterPro" id="IPR011992">
    <property type="entry name" value="EF-hand-dom_pair"/>
</dbReference>
<dbReference type="GO" id="GO:0005509">
    <property type="term" value="F:calcium ion binding"/>
    <property type="evidence" value="ECO:0007669"/>
    <property type="project" value="InterPro"/>
</dbReference>
<dbReference type="InterPro" id="IPR002048">
    <property type="entry name" value="EF_hand_dom"/>
</dbReference>
<dbReference type="OrthoDB" id="7189925at2"/>
<reference evidence="3 4" key="1">
    <citation type="submission" date="2017-12" db="EMBL/GenBank/DDBJ databases">
        <authorList>
            <person name="Hurst M.R.H."/>
        </authorList>
    </citation>
    <scope>NUCLEOTIDE SEQUENCE [LARGE SCALE GENOMIC DNA]</scope>
    <source>
        <strain evidence="3 4">SY-3-19</strain>
    </source>
</reference>
<dbReference type="Pfam" id="PF13202">
    <property type="entry name" value="EF-hand_5"/>
    <property type="match status" value="1"/>
</dbReference>
<gene>
    <name evidence="3" type="ORF">CW354_22080</name>
</gene>
<accession>A0A2S7JZE0</accession>
<dbReference type="Gene3D" id="1.10.238.10">
    <property type="entry name" value="EF-hand"/>
    <property type="match status" value="2"/>
</dbReference>
<comment type="caution">
    <text evidence="3">The sequence shown here is derived from an EMBL/GenBank/DDBJ whole genome shotgun (WGS) entry which is preliminary data.</text>
</comment>
<dbReference type="RefSeq" id="WP_104832263.1">
    <property type="nucleotide sequence ID" value="NZ_PJCH01000017.1"/>
</dbReference>
<feature type="transmembrane region" description="Helical" evidence="1">
    <location>
        <begin position="76"/>
        <end position="96"/>
    </location>
</feature>
<keyword evidence="1" id="KW-0472">Membrane</keyword>
<feature type="domain" description="EF-hand" evidence="2">
    <location>
        <begin position="145"/>
        <end position="180"/>
    </location>
</feature>
<evidence type="ECO:0000259" key="2">
    <source>
        <dbReference type="PROSITE" id="PS50222"/>
    </source>
</evidence>